<dbReference type="AlphaFoldDB" id="A0A448NRP0"/>
<feature type="transmembrane region" description="Helical" evidence="1">
    <location>
        <begin position="44"/>
        <end position="61"/>
    </location>
</feature>
<name>A0A448NRP0_9FLAO</name>
<dbReference type="EMBL" id="LR134441">
    <property type="protein sequence ID" value="VEH99671.1"/>
    <property type="molecule type" value="Genomic_DNA"/>
</dbReference>
<proteinExistence type="predicted"/>
<accession>A0A448NRP0</accession>
<evidence type="ECO:0000313" key="3">
    <source>
        <dbReference type="Proteomes" id="UP000270036"/>
    </source>
</evidence>
<keyword evidence="1" id="KW-0472">Membrane</keyword>
<organism evidence="2 3">
    <name type="scientific">Kaistella antarctica</name>
    <dbReference type="NCBI Taxonomy" id="266748"/>
    <lineage>
        <taxon>Bacteria</taxon>
        <taxon>Pseudomonadati</taxon>
        <taxon>Bacteroidota</taxon>
        <taxon>Flavobacteriia</taxon>
        <taxon>Flavobacteriales</taxon>
        <taxon>Weeksellaceae</taxon>
        <taxon>Chryseobacterium group</taxon>
        <taxon>Kaistella</taxon>
    </lineage>
</organism>
<evidence type="ECO:0000313" key="2">
    <source>
        <dbReference type="EMBL" id="VEH99671.1"/>
    </source>
</evidence>
<gene>
    <name evidence="2" type="ORF">NCTC13489_01649</name>
</gene>
<dbReference type="KEGG" id="cant:NCTC13489_01649"/>
<evidence type="ECO:0000256" key="1">
    <source>
        <dbReference type="SAM" id="Phobius"/>
    </source>
</evidence>
<reference evidence="2 3" key="1">
    <citation type="submission" date="2018-12" db="EMBL/GenBank/DDBJ databases">
        <authorList>
            <consortium name="Pathogen Informatics"/>
        </authorList>
    </citation>
    <scope>NUCLEOTIDE SEQUENCE [LARGE SCALE GENOMIC DNA]</scope>
    <source>
        <strain evidence="2 3">NCTC13489</strain>
    </source>
</reference>
<dbReference type="RefSeq" id="WP_074726743.1">
    <property type="nucleotide sequence ID" value="NZ_LR134441.1"/>
</dbReference>
<keyword evidence="1" id="KW-0812">Transmembrane</keyword>
<feature type="transmembrane region" description="Helical" evidence="1">
    <location>
        <begin position="105"/>
        <end position="122"/>
    </location>
</feature>
<sequence length="206" mass="24426">MSEVPIIKILLIVQFGIFTETCYKRPRQQKYPTVMRYFMKTMRQQILVLILPIIFLLVFFNTSTNTILTFVLGLTYFTILLLISFLLLLIDLIRKTNYRILPSKILLTSLAAMILGIFAIKFQKQLNKGNAEKLISEIEYYKKENGKYPNKYQVKIPKSINGIKITDMEYILNSKVYKNDYVIKYFDGYMYEKLYFSNSKKWHVDD</sequence>
<feature type="transmembrane region" description="Helical" evidence="1">
    <location>
        <begin position="67"/>
        <end position="93"/>
    </location>
</feature>
<keyword evidence="1" id="KW-1133">Transmembrane helix</keyword>
<dbReference type="Proteomes" id="UP000270036">
    <property type="component" value="Chromosome"/>
</dbReference>
<protein>
    <submittedName>
        <fullName evidence="2">Uncharacterized protein</fullName>
    </submittedName>
</protein>